<protein>
    <submittedName>
        <fullName evidence="2">Uncharacterized protein</fullName>
    </submittedName>
</protein>
<evidence type="ECO:0000313" key="2">
    <source>
        <dbReference type="EMBL" id="MFC7600114.1"/>
    </source>
</evidence>
<feature type="region of interest" description="Disordered" evidence="1">
    <location>
        <begin position="1"/>
        <end position="32"/>
    </location>
</feature>
<evidence type="ECO:0000256" key="1">
    <source>
        <dbReference type="SAM" id="MobiDB-lite"/>
    </source>
</evidence>
<dbReference type="EMBL" id="JBHTEE010000001">
    <property type="protein sequence ID" value="MFC7600114.1"/>
    <property type="molecule type" value="Genomic_DNA"/>
</dbReference>
<comment type="caution">
    <text evidence="2">The sequence shown here is derived from an EMBL/GenBank/DDBJ whole genome shotgun (WGS) entry which is preliminary data.</text>
</comment>
<dbReference type="RefSeq" id="WP_343966316.1">
    <property type="nucleotide sequence ID" value="NZ_BAAAGK010000039.1"/>
</dbReference>
<dbReference type="Proteomes" id="UP001596514">
    <property type="component" value="Unassembled WGS sequence"/>
</dbReference>
<sequence>MPHAPAVPRALASPLRVTGTRPGHPPSPWAHDDDQLLTLLVTVWALITGRTPPNRPSDELTDTELITFWADAQTAGSPATPSQE</sequence>
<name>A0ABW2SWR0_9ACTN</name>
<evidence type="ECO:0000313" key="3">
    <source>
        <dbReference type="Proteomes" id="UP001596514"/>
    </source>
</evidence>
<keyword evidence="3" id="KW-1185">Reference proteome</keyword>
<proteinExistence type="predicted"/>
<organism evidence="2 3">
    <name type="scientific">Streptosporangium amethystogenes subsp. fukuiense</name>
    <dbReference type="NCBI Taxonomy" id="698418"/>
    <lineage>
        <taxon>Bacteria</taxon>
        <taxon>Bacillati</taxon>
        <taxon>Actinomycetota</taxon>
        <taxon>Actinomycetes</taxon>
        <taxon>Streptosporangiales</taxon>
        <taxon>Streptosporangiaceae</taxon>
        <taxon>Streptosporangium</taxon>
    </lineage>
</organism>
<accession>A0ABW2SWR0</accession>
<reference evidence="3" key="1">
    <citation type="journal article" date="2019" name="Int. J. Syst. Evol. Microbiol.">
        <title>The Global Catalogue of Microorganisms (GCM) 10K type strain sequencing project: providing services to taxonomists for standard genome sequencing and annotation.</title>
        <authorList>
            <consortium name="The Broad Institute Genomics Platform"/>
            <consortium name="The Broad Institute Genome Sequencing Center for Infectious Disease"/>
            <person name="Wu L."/>
            <person name="Ma J."/>
        </authorList>
    </citation>
    <scope>NUCLEOTIDE SEQUENCE [LARGE SCALE GENOMIC DNA]</scope>
    <source>
        <strain evidence="3">JCM 10083</strain>
    </source>
</reference>
<gene>
    <name evidence="2" type="ORF">ACFQVD_08335</name>
</gene>